<feature type="repeat" description="WD" evidence="5">
    <location>
        <begin position="302"/>
        <end position="342"/>
    </location>
</feature>
<feature type="region of interest" description="Disordered" evidence="6">
    <location>
        <begin position="1"/>
        <end position="60"/>
    </location>
</feature>
<dbReference type="OrthoDB" id="189968at2759"/>
<reference evidence="9" key="2">
    <citation type="submission" date="2012-11" db="EMBL/GenBank/DDBJ databases">
        <authorList>
            <person name="Kuo A."/>
            <person name="Curtis B.A."/>
            <person name="Tanifuji G."/>
            <person name="Burki F."/>
            <person name="Gruber A."/>
            <person name="Irimia M."/>
            <person name="Maruyama S."/>
            <person name="Arias M.C."/>
            <person name="Ball S.G."/>
            <person name="Gile G.H."/>
            <person name="Hirakawa Y."/>
            <person name="Hopkins J.F."/>
            <person name="Rensing S.A."/>
            <person name="Schmutz J."/>
            <person name="Symeonidi A."/>
            <person name="Elias M."/>
            <person name="Eveleigh R.J."/>
            <person name="Herman E.K."/>
            <person name="Klute M.J."/>
            <person name="Nakayama T."/>
            <person name="Obornik M."/>
            <person name="Reyes-Prieto A."/>
            <person name="Armbrust E.V."/>
            <person name="Aves S.J."/>
            <person name="Beiko R.G."/>
            <person name="Coutinho P."/>
            <person name="Dacks J.B."/>
            <person name="Durnford D.G."/>
            <person name="Fast N.M."/>
            <person name="Green B.R."/>
            <person name="Grisdale C."/>
            <person name="Hempe F."/>
            <person name="Henrissat B."/>
            <person name="Hoppner M.P."/>
            <person name="Ishida K.-I."/>
            <person name="Kim E."/>
            <person name="Koreny L."/>
            <person name="Kroth P.G."/>
            <person name="Liu Y."/>
            <person name="Malik S.-B."/>
            <person name="Maier U.G."/>
            <person name="McRose D."/>
            <person name="Mock T."/>
            <person name="Neilson J.A."/>
            <person name="Onodera N.T."/>
            <person name="Poole A.M."/>
            <person name="Pritham E.J."/>
            <person name="Richards T.A."/>
            <person name="Rocap G."/>
            <person name="Roy S.W."/>
            <person name="Sarai C."/>
            <person name="Schaack S."/>
            <person name="Shirato S."/>
            <person name="Slamovits C.H."/>
            <person name="Spencer D.F."/>
            <person name="Suzuki S."/>
            <person name="Worden A.Z."/>
            <person name="Zauner S."/>
            <person name="Barry K."/>
            <person name="Bell C."/>
            <person name="Bharti A.K."/>
            <person name="Crow J.A."/>
            <person name="Grimwood J."/>
            <person name="Kramer R."/>
            <person name="Lindquist E."/>
            <person name="Lucas S."/>
            <person name="Salamov A."/>
            <person name="McFadden G.I."/>
            <person name="Lane C.E."/>
            <person name="Keeling P.J."/>
            <person name="Gray M.W."/>
            <person name="Grigoriev I.V."/>
            <person name="Archibald J.M."/>
        </authorList>
    </citation>
    <scope>NUCLEOTIDE SEQUENCE</scope>
    <source>
        <strain evidence="9">CCMP2712</strain>
    </source>
</reference>
<dbReference type="GO" id="GO:0034511">
    <property type="term" value="F:U3 snoRNA binding"/>
    <property type="evidence" value="ECO:0007669"/>
    <property type="project" value="InterPro"/>
</dbReference>
<organism evidence="7">
    <name type="scientific">Guillardia theta (strain CCMP2712)</name>
    <name type="common">Cryptophyte</name>
    <dbReference type="NCBI Taxonomy" id="905079"/>
    <lineage>
        <taxon>Eukaryota</taxon>
        <taxon>Cryptophyceae</taxon>
        <taxon>Pyrenomonadales</taxon>
        <taxon>Geminigeraceae</taxon>
        <taxon>Guillardia</taxon>
    </lineage>
</organism>
<dbReference type="InterPro" id="IPR039241">
    <property type="entry name" value="Rrp9-like"/>
</dbReference>
<keyword evidence="4" id="KW-0539">Nucleus</keyword>
<evidence type="ECO:0000256" key="3">
    <source>
        <dbReference type="ARBA" id="ARBA00022737"/>
    </source>
</evidence>
<evidence type="ECO:0000313" key="9">
    <source>
        <dbReference type="Proteomes" id="UP000011087"/>
    </source>
</evidence>
<dbReference type="eggNOG" id="KOG0299">
    <property type="taxonomic scope" value="Eukaryota"/>
</dbReference>
<dbReference type="InterPro" id="IPR019775">
    <property type="entry name" value="WD40_repeat_CS"/>
</dbReference>
<reference evidence="8" key="3">
    <citation type="submission" date="2016-03" db="UniProtKB">
        <authorList>
            <consortium name="EnsemblProtists"/>
        </authorList>
    </citation>
    <scope>IDENTIFICATION</scope>
</reference>
<dbReference type="Proteomes" id="UP000011087">
    <property type="component" value="Unassembled WGS sequence"/>
</dbReference>
<keyword evidence="3" id="KW-0677">Repeat</keyword>
<feature type="repeat" description="WD" evidence="5">
    <location>
        <begin position="134"/>
        <end position="175"/>
    </location>
</feature>
<protein>
    <submittedName>
        <fullName evidence="7 8">Uncharacterized protein</fullName>
    </submittedName>
</protein>
<dbReference type="SMART" id="SM00320">
    <property type="entry name" value="WD40"/>
    <property type="match status" value="7"/>
</dbReference>
<dbReference type="InterPro" id="IPR015943">
    <property type="entry name" value="WD40/YVTN_repeat-like_dom_sf"/>
</dbReference>
<dbReference type="PROSITE" id="PS50082">
    <property type="entry name" value="WD_REPEATS_2"/>
    <property type="match status" value="4"/>
</dbReference>
<dbReference type="InterPro" id="IPR036322">
    <property type="entry name" value="WD40_repeat_dom_sf"/>
</dbReference>
<dbReference type="OMA" id="MPEQARM"/>
<comment type="subcellular location">
    <subcellularLocation>
        <location evidence="1">Nucleus</location>
    </subcellularLocation>
</comment>
<reference evidence="7 9" key="1">
    <citation type="journal article" date="2012" name="Nature">
        <title>Algal genomes reveal evolutionary mosaicism and the fate of nucleomorphs.</title>
        <authorList>
            <consortium name="DOE Joint Genome Institute"/>
            <person name="Curtis B.A."/>
            <person name="Tanifuji G."/>
            <person name="Burki F."/>
            <person name="Gruber A."/>
            <person name="Irimia M."/>
            <person name="Maruyama S."/>
            <person name="Arias M.C."/>
            <person name="Ball S.G."/>
            <person name="Gile G.H."/>
            <person name="Hirakawa Y."/>
            <person name="Hopkins J.F."/>
            <person name="Kuo A."/>
            <person name="Rensing S.A."/>
            <person name="Schmutz J."/>
            <person name="Symeonidi A."/>
            <person name="Elias M."/>
            <person name="Eveleigh R.J."/>
            <person name="Herman E.K."/>
            <person name="Klute M.J."/>
            <person name="Nakayama T."/>
            <person name="Obornik M."/>
            <person name="Reyes-Prieto A."/>
            <person name="Armbrust E.V."/>
            <person name="Aves S.J."/>
            <person name="Beiko R.G."/>
            <person name="Coutinho P."/>
            <person name="Dacks J.B."/>
            <person name="Durnford D.G."/>
            <person name="Fast N.M."/>
            <person name="Green B.R."/>
            <person name="Grisdale C.J."/>
            <person name="Hempel F."/>
            <person name="Henrissat B."/>
            <person name="Hoppner M.P."/>
            <person name="Ishida K."/>
            <person name="Kim E."/>
            <person name="Koreny L."/>
            <person name="Kroth P.G."/>
            <person name="Liu Y."/>
            <person name="Malik S.B."/>
            <person name="Maier U.G."/>
            <person name="McRose D."/>
            <person name="Mock T."/>
            <person name="Neilson J.A."/>
            <person name="Onodera N.T."/>
            <person name="Poole A.M."/>
            <person name="Pritham E.J."/>
            <person name="Richards T.A."/>
            <person name="Rocap G."/>
            <person name="Roy S.W."/>
            <person name="Sarai C."/>
            <person name="Schaack S."/>
            <person name="Shirato S."/>
            <person name="Slamovits C.H."/>
            <person name="Spencer D.F."/>
            <person name="Suzuki S."/>
            <person name="Worden A.Z."/>
            <person name="Zauner S."/>
            <person name="Barry K."/>
            <person name="Bell C."/>
            <person name="Bharti A.K."/>
            <person name="Crow J.A."/>
            <person name="Grimwood J."/>
            <person name="Kramer R."/>
            <person name="Lindquist E."/>
            <person name="Lucas S."/>
            <person name="Salamov A."/>
            <person name="McFadden G.I."/>
            <person name="Lane C.E."/>
            <person name="Keeling P.J."/>
            <person name="Gray M.W."/>
            <person name="Grigoriev I.V."/>
            <person name="Archibald J.M."/>
        </authorList>
    </citation>
    <scope>NUCLEOTIDE SEQUENCE</scope>
    <source>
        <strain evidence="7 9">CCMP2712</strain>
    </source>
</reference>
<keyword evidence="2 5" id="KW-0853">WD repeat</keyword>
<dbReference type="PROSITE" id="PS50294">
    <property type="entry name" value="WD_REPEATS_REGION"/>
    <property type="match status" value="2"/>
</dbReference>
<dbReference type="SUPFAM" id="SSF50978">
    <property type="entry name" value="WD40 repeat-like"/>
    <property type="match status" value="1"/>
</dbReference>
<feature type="repeat" description="WD" evidence="5">
    <location>
        <begin position="220"/>
        <end position="261"/>
    </location>
</feature>
<dbReference type="CDD" id="cd00200">
    <property type="entry name" value="WD40"/>
    <property type="match status" value="1"/>
</dbReference>
<dbReference type="PRINTS" id="PR00320">
    <property type="entry name" value="GPROTEINBRPT"/>
</dbReference>
<dbReference type="PaxDb" id="55529-EKX42443"/>
<dbReference type="HOGENOM" id="CLU_014017_1_1_1"/>
<name>L1J1P0_GUITC</name>
<dbReference type="InterPro" id="IPR001680">
    <property type="entry name" value="WD40_rpt"/>
</dbReference>
<dbReference type="KEGG" id="gtt:GUITHDRAFT_88039"/>
<dbReference type="AlphaFoldDB" id="L1J1P0"/>
<evidence type="ECO:0000256" key="6">
    <source>
        <dbReference type="SAM" id="MobiDB-lite"/>
    </source>
</evidence>
<evidence type="ECO:0000256" key="1">
    <source>
        <dbReference type="ARBA" id="ARBA00004123"/>
    </source>
</evidence>
<proteinExistence type="predicted"/>
<feature type="repeat" description="WD" evidence="5">
    <location>
        <begin position="351"/>
        <end position="383"/>
    </location>
</feature>
<keyword evidence="9" id="KW-1185">Reference proteome</keyword>
<feature type="compositionally biased region" description="Basic residues" evidence="6">
    <location>
        <begin position="1"/>
        <end position="13"/>
    </location>
</feature>
<dbReference type="EMBL" id="JH993016">
    <property type="protein sequence ID" value="EKX42443.1"/>
    <property type="molecule type" value="Genomic_DNA"/>
</dbReference>
<gene>
    <name evidence="7" type="ORF">GUITHDRAFT_88039</name>
</gene>
<dbReference type="Pfam" id="PF00400">
    <property type="entry name" value="WD40"/>
    <property type="match status" value="7"/>
</dbReference>
<dbReference type="GO" id="GO:0032040">
    <property type="term" value="C:small-subunit processome"/>
    <property type="evidence" value="ECO:0007669"/>
    <property type="project" value="TreeGrafter"/>
</dbReference>
<evidence type="ECO:0000313" key="7">
    <source>
        <dbReference type="EMBL" id="EKX42443.1"/>
    </source>
</evidence>
<evidence type="ECO:0000256" key="5">
    <source>
        <dbReference type="PROSITE-ProRule" id="PRU00221"/>
    </source>
</evidence>
<dbReference type="PROSITE" id="PS00678">
    <property type="entry name" value="WD_REPEATS_1"/>
    <property type="match status" value="1"/>
</dbReference>
<dbReference type="STRING" id="905079.L1J1P0"/>
<evidence type="ECO:0000256" key="2">
    <source>
        <dbReference type="ARBA" id="ARBA00022574"/>
    </source>
</evidence>
<evidence type="ECO:0000313" key="8">
    <source>
        <dbReference type="EnsemblProtists" id="EKX42443"/>
    </source>
</evidence>
<dbReference type="Gene3D" id="2.130.10.10">
    <property type="entry name" value="YVTN repeat-like/Quinoprotein amine dehydrogenase"/>
    <property type="match status" value="1"/>
</dbReference>
<dbReference type="EnsemblProtists" id="EKX42443">
    <property type="protein sequence ID" value="EKX42443"/>
    <property type="gene ID" value="GUITHDRAFT_88039"/>
</dbReference>
<dbReference type="GeneID" id="17299211"/>
<evidence type="ECO:0000256" key="4">
    <source>
        <dbReference type="ARBA" id="ARBA00023242"/>
    </source>
</evidence>
<dbReference type="PANTHER" id="PTHR19865">
    <property type="entry name" value="U3 SMALL NUCLEOLAR RNA INTERACTING PROTEIN 2"/>
    <property type="match status" value="1"/>
</dbReference>
<accession>L1J1P0</accession>
<dbReference type="PANTHER" id="PTHR19865:SF0">
    <property type="entry name" value="U3 SMALL NUCLEOLAR RNA-INTERACTING PROTEIN 2"/>
    <property type="match status" value="1"/>
</dbReference>
<dbReference type="InterPro" id="IPR020472">
    <property type="entry name" value="WD40_PAC1"/>
</dbReference>
<feature type="compositionally biased region" description="Acidic residues" evidence="6">
    <location>
        <begin position="31"/>
        <end position="43"/>
    </location>
</feature>
<dbReference type="RefSeq" id="XP_005829423.1">
    <property type="nucleotide sequence ID" value="XM_005829366.1"/>
</dbReference>
<dbReference type="FunFam" id="2.130.10.10:FF:000509">
    <property type="entry name" value="U3 small nucleolar RNA-interacting protein"/>
    <property type="match status" value="1"/>
</dbReference>
<sequence>MAPAKTVKRAGSKRKNEGDNKFSSRKKAAFNDEELSGDDFSAEEEARFESGGEGSEDEFALETADETRLRLAKQYLETVTNEVKKIEEDDDADAFNQDAIAHRLQQDIAEAKGKRYKHVADHLVGKDIQVSQVLRGHKLSVTSVALAGDDRTLCSAGKEGVVYLWDLESGTKKKIFPDEKFGKVVNGLAVSQDGQYVAIGGKDSLVHVYDVRQQKLASSFKGHRDAVTCLAFRKGTHQLFSGSLDRTIKIWNLDEMCYVETLFGHQCQINGIASLLRERCVSVGRDRTMRLWKVMEESQLIFRGHTHSIDTVAMSNEEFFCGGSQDGGVSLWSVMKKKPTVIRRVAHGSDEFGNPNWISSVAALNYSDLIASGSCDGLVRLWKCADQNSSLEEVAQLPVKGFVNSLCFSSTGRFLVAGVGQEHRLGRWKRMGEAKNSIVVLPLSQEDLV</sequence>